<keyword evidence="5" id="KW-1185">Reference proteome</keyword>
<feature type="domain" description="Sulfatase N-terminal" evidence="3">
    <location>
        <begin position="45"/>
        <end position="338"/>
    </location>
</feature>
<evidence type="ECO:0000259" key="3">
    <source>
        <dbReference type="Pfam" id="PF00884"/>
    </source>
</evidence>
<dbReference type="Proteomes" id="UP000184041">
    <property type="component" value="Unassembled WGS sequence"/>
</dbReference>
<sequence length="487" mass="54378">MTIIIDRSRMIYALFAIMILAAACSEKGTDEKARKSGGALSSFKPNLIFVMTDDQGYGDVGYMGHQELKTPNIDEMARNGLRLDRFYTSPVCSPTRASVLSGRHPNRSGTFSWGHALRAQEQTVIEHLRQAGYQTGFFGKWHLGSIRAEGTTSPGAHGFDEWVAAANFYTNDPWMSRNGTPVQLKGEGSAVTVDLALEFIEKAAGKEKPFVVFIWTGAPHLPHEARPELQALYPDQPDNLKNYYGEISGIDRAVGHLRGRLRELDIAGETLLWFASDNGGRLPEADNGVLRDEKGTLWEGGIRVPAVLEWPGHIEPRISRVPSAMVDLFPTFLELAGVTPTEKITPKDGISLVPLIKAETDRREVPIGFWRYGGIDGQIMRSDEIVQELQRFQQGNLSEEKLNEGRVNAPDSSYKEIGRYPDAAAWIEGNWKLHTNSDSATALYNLDKDPGEQQNLLEQHPKRAERMHKALREWQHSVVNSIRGEDY</sequence>
<dbReference type="PROSITE" id="PS51257">
    <property type="entry name" value="PROKAR_LIPOPROTEIN"/>
    <property type="match status" value="1"/>
</dbReference>
<dbReference type="STRING" id="1194090.SAMN05443144_101394"/>
<dbReference type="Gene3D" id="3.30.1120.10">
    <property type="match status" value="1"/>
</dbReference>
<evidence type="ECO:0000256" key="1">
    <source>
        <dbReference type="ARBA" id="ARBA00008779"/>
    </source>
</evidence>
<name>A0A1M4TV27_9BACT</name>
<reference evidence="4 5" key="1">
    <citation type="submission" date="2016-11" db="EMBL/GenBank/DDBJ databases">
        <authorList>
            <person name="Jaros S."/>
            <person name="Januszkiewicz K."/>
            <person name="Wedrychowicz H."/>
        </authorList>
    </citation>
    <scope>NUCLEOTIDE SEQUENCE [LARGE SCALE GENOMIC DNA]</scope>
    <source>
        <strain evidence="4 5">DSM 21986</strain>
    </source>
</reference>
<dbReference type="Pfam" id="PF00884">
    <property type="entry name" value="Sulfatase"/>
    <property type="match status" value="1"/>
</dbReference>
<dbReference type="SUPFAM" id="SSF53649">
    <property type="entry name" value="Alkaline phosphatase-like"/>
    <property type="match status" value="1"/>
</dbReference>
<keyword evidence="2" id="KW-0378">Hydrolase</keyword>
<dbReference type="PANTHER" id="PTHR42693">
    <property type="entry name" value="ARYLSULFATASE FAMILY MEMBER"/>
    <property type="match status" value="1"/>
</dbReference>
<gene>
    <name evidence="4" type="ORF">SAMN05443144_101394</name>
</gene>
<comment type="similarity">
    <text evidence="1">Belongs to the sulfatase family.</text>
</comment>
<dbReference type="InterPro" id="IPR050738">
    <property type="entry name" value="Sulfatase"/>
</dbReference>
<dbReference type="EMBL" id="FQUS01000001">
    <property type="protein sequence ID" value="SHE48278.1"/>
    <property type="molecule type" value="Genomic_DNA"/>
</dbReference>
<dbReference type="InterPro" id="IPR017850">
    <property type="entry name" value="Alkaline_phosphatase_core_sf"/>
</dbReference>
<protein>
    <submittedName>
        <fullName evidence="4">Arylsulfatase A</fullName>
    </submittedName>
</protein>
<evidence type="ECO:0000256" key="2">
    <source>
        <dbReference type="ARBA" id="ARBA00022801"/>
    </source>
</evidence>
<evidence type="ECO:0000313" key="5">
    <source>
        <dbReference type="Proteomes" id="UP000184041"/>
    </source>
</evidence>
<dbReference type="InterPro" id="IPR000917">
    <property type="entry name" value="Sulfatase_N"/>
</dbReference>
<dbReference type="PANTHER" id="PTHR42693:SF53">
    <property type="entry name" value="ENDO-4-O-SULFATASE"/>
    <property type="match status" value="1"/>
</dbReference>
<accession>A0A1M4TV27</accession>
<dbReference type="Gene3D" id="3.40.720.10">
    <property type="entry name" value="Alkaline Phosphatase, subunit A"/>
    <property type="match status" value="1"/>
</dbReference>
<dbReference type="GO" id="GO:0004065">
    <property type="term" value="F:arylsulfatase activity"/>
    <property type="evidence" value="ECO:0007669"/>
    <property type="project" value="TreeGrafter"/>
</dbReference>
<evidence type="ECO:0000313" key="4">
    <source>
        <dbReference type="EMBL" id="SHE48278.1"/>
    </source>
</evidence>
<organism evidence="4 5">
    <name type="scientific">Fodinibius roseus</name>
    <dbReference type="NCBI Taxonomy" id="1194090"/>
    <lineage>
        <taxon>Bacteria</taxon>
        <taxon>Pseudomonadati</taxon>
        <taxon>Balneolota</taxon>
        <taxon>Balneolia</taxon>
        <taxon>Balneolales</taxon>
        <taxon>Balneolaceae</taxon>
        <taxon>Fodinibius</taxon>
    </lineage>
</organism>
<proteinExistence type="inferred from homology"/>
<dbReference type="RefSeq" id="WP_211483055.1">
    <property type="nucleotide sequence ID" value="NZ_FQUS01000001.1"/>
</dbReference>
<dbReference type="AlphaFoldDB" id="A0A1M4TV27"/>